<dbReference type="Pfam" id="PF01037">
    <property type="entry name" value="AsnC_trans_reg"/>
    <property type="match status" value="1"/>
</dbReference>
<feature type="domain" description="HTH asnC-type" evidence="4">
    <location>
        <begin position="6"/>
        <end position="69"/>
    </location>
</feature>
<dbReference type="SMART" id="SM00344">
    <property type="entry name" value="HTH_ASNC"/>
    <property type="match status" value="1"/>
</dbReference>
<keyword evidence="2 5" id="KW-0238">DNA-binding</keyword>
<dbReference type="InterPro" id="IPR036388">
    <property type="entry name" value="WH-like_DNA-bd_sf"/>
</dbReference>
<dbReference type="Gene3D" id="3.30.70.920">
    <property type="match status" value="1"/>
</dbReference>
<dbReference type="PANTHER" id="PTHR30154">
    <property type="entry name" value="LEUCINE-RESPONSIVE REGULATORY PROTEIN"/>
    <property type="match status" value="1"/>
</dbReference>
<comment type="caution">
    <text evidence="5">The sequence shown here is derived from an EMBL/GenBank/DDBJ whole genome shotgun (WGS) entry which is preliminary data.</text>
</comment>
<dbReference type="InterPro" id="IPR019887">
    <property type="entry name" value="Tscrpt_reg_AsnC/Lrp_C"/>
</dbReference>
<dbReference type="SUPFAM" id="SSF46785">
    <property type="entry name" value="Winged helix' DNA-binding domain"/>
    <property type="match status" value="1"/>
</dbReference>
<dbReference type="PRINTS" id="PR00033">
    <property type="entry name" value="HTHASNC"/>
</dbReference>
<dbReference type="Gene3D" id="1.10.10.10">
    <property type="entry name" value="Winged helix-like DNA-binding domain superfamily/Winged helix DNA-binding domain"/>
    <property type="match status" value="1"/>
</dbReference>
<evidence type="ECO:0000313" key="6">
    <source>
        <dbReference type="Proteomes" id="UP000562492"/>
    </source>
</evidence>
<dbReference type="InterPro" id="IPR019888">
    <property type="entry name" value="Tscrpt_reg_AsnC-like"/>
</dbReference>
<evidence type="ECO:0000259" key="4">
    <source>
        <dbReference type="PROSITE" id="PS50956"/>
    </source>
</evidence>
<sequence>MSNAELDDVDRSILRSLQSDATLSSATLSEMLSLTVTACWRRRKRLEELGFITGVRATLDRKKLELGVLAFVEVRFGDQSGQAPERFERAIQGHDEILSCHEITGSADYMLTVVARDLESYGQFIEKVVRRQPGVMSIQSSLALREVKASARLPV</sequence>
<dbReference type="RefSeq" id="WP_184710472.1">
    <property type="nucleotide sequence ID" value="NZ_JACHKZ010000026.1"/>
</dbReference>
<accession>A0ABR6RJE5</accession>
<dbReference type="Pfam" id="PF13412">
    <property type="entry name" value="HTH_24"/>
    <property type="match status" value="1"/>
</dbReference>
<dbReference type="InterPro" id="IPR036390">
    <property type="entry name" value="WH_DNA-bd_sf"/>
</dbReference>
<name>A0ABR6RJE5_9BURK</name>
<evidence type="ECO:0000256" key="1">
    <source>
        <dbReference type="ARBA" id="ARBA00023015"/>
    </source>
</evidence>
<evidence type="ECO:0000256" key="3">
    <source>
        <dbReference type="ARBA" id="ARBA00023163"/>
    </source>
</evidence>
<reference evidence="5 6" key="1">
    <citation type="submission" date="2020-08" db="EMBL/GenBank/DDBJ databases">
        <title>Functional genomics of gut bacteria from endangered species of beetles.</title>
        <authorList>
            <person name="Carlos-Shanley C."/>
        </authorList>
    </citation>
    <scope>NUCLEOTIDE SEQUENCE [LARGE SCALE GENOMIC DNA]</scope>
    <source>
        <strain evidence="5 6">S00124</strain>
    </source>
</reference>
<dbReference type="PANTHER" id="PTHR30154:SF34">
    <property type="entry name" value="TRANSCRIPTIONAL REGULATOR AZLB"/>
    <property type="match status" value="1"/>
</dbReference>
<dbReference type="InterPro" id="IPR000485">
    <property type="entry name" value="AsnC-type_HTH_dom"/>
</dbReference>
<dbReference type="GO" id="GO:0003677">
    <property type="term" value="F:DNA binding"/>
    <property type="evidence" value="ECO:0007669"/>
    <property type="project" value="UniProtKB-KW"/>
</dbReference>
<dbReference type="Proteomes" id="UP000562492">
    <property type="component" value="Unassembled WGS sequence"/>
</dbReference>
<evidence type="ECO:0000256" key="2">
    <source>
        <dbReference type="ARBA" id="ARBA00023125"/>
    </source>
</evidence>
<evidence type="ECO:0000313" key="5">
    <source>
        <dbReference type="EMBL" id="MBB6579259.1"/>
    </source>
</evidence>
<protein>
    <submittedName>
        <fullName evidence="5">DNA-binding Lrp family transcriptional regulator</fullName>
    </submittedName>
</protein>
<keyword evidence="3" id="KW-0804">Transcription</keyword>
<gene>
    <name evidence="5" type="ORF">HNP33_003369</name>
</gene>
<keyword evidence="1" id="KW-0805">Transcription regulation</keyword>
<organism evidence="5 6">
    <name type="scientific">Comamonas odontotermitis</name>
    <dbReference type="NCBI Taxonomy" id="379895"/>
    <lineage>
        <taxon>Bacteria</taxon>
        <taxon>Pseudomonadati</taxon>
        <taxon>Pseudomonadota</taxon>
        <taxon>Betaproteobacteria</taxon>
        <taxon>Burkholderiales</taxon>
        <taxon>Comamonadaceae</taxon>
        <taxon>Comamonas</taxon>
    </lineage>
</organism>
<dbReference type="PROSITE" id="PS50956">
    <property type="entry name" value="HTH_ASNC_2"/>
    <property type="match status" value="1"/>
</dbReference>
<dbReference type="SUPFAM" id="SSF54909">
    <property type="entry name" value="Dimeric alpha+beta barrel"/>
    <property type="match status" value="1"/>
</dbReference>
<keyword evidence="6" id="KW-1185">Reference proteome</keyword>
<dbReference type="InterPro" id="IPR011008">
    <property type="entry name" value="Dimeric_a/b-barrel"/>
</dbReference>
<dbReference type="EMBL" id="JACHKZ010000026">
    <property type="protein sequence ID" value="MBB6579259.1"/>
    <property type="molecule type" value="Genomic_DNA"/>
</dbReference>
<proteinExistence type="predicted"/>